<evidence type="ECO:0000313" key="1">
    <source>
        <dbReference type="EMBL" id="RHW73015.1"/>
    </source>
</evidence>
<accession>A0A3L6L9R8</accession>
<dbReference type="AlphaFoldDB" id="A0A3L6L9R8"/>
<dbReference type="Proteomes" id="UP000266743">
    <property type="component" value="Chromosome 4"/>
</dbReference>
<sequence>MEVLKPEFLHSYFFGIAEGDERGLRPLRESCAAVGRLLQMFLDIIVSTIFEALRMETTNNEEVVTVGRVEDLLSRAGKGKGGNSACICNLKDGLLSVERELCVSALMGDDEGVTCTESADGETSGPHFDASRLLCSATWNTTISCTPMRTKKCETSLLYFARTLRCVMIVGETVARHRERFSYSMAAQARCELLQSGRMLLGWTDPNQAV</sequence>
<dbReference type="EMBL" id="QSBY01000004">
    <property type="protein sequence ID" value="RHW73015.1"/>
    <property type="molecule type" value="Genomic_DNA"/>
</dbReference>
<reference evidence="1" key="1">
    <citation type="submission" date="2018-09" db="EMBL/GenBank/DDBJ databases">
        <title>whole genome sequence of T. equiperdum IVM-t1 strain.</title>
        <authorList>
            <person name="Suganuma K."/>
        </authorList>
    </citation>
    <scope>NUCLEOTIDE SEQUENCE [LARGE SCALE GENOMIC DNA]</scope>
    <source>
        <strain evidence="1">IVM-t1</strain>
    </source>
</reference>
<proteinExistence type="predicted"/>
<protein>
    <submittedName>
        <fullName evidence="1">Uncharacterized protein</fullName>
    </submittedName>
</protein>
<organism evidence="1">
    <name type="scientific">Trypanosoma brucei equiperdum</name>
    <dbReference type="NCBI Taxonomy" id="630700"/>
    <lineage>
        <taxon>Eukaryota</taxon>
        <taxon>Discoba</taxon>
        <taxon>Euglenozoa</taxon>
        <taxon>Kinetoplastea</taxon>
        <taxon>Metakinetoplastina</taxon>
        <taxon>Trypanosomatida</taxon>
        <taxon>Trypanosomatidae</taxon>
        <taxon>Trypanosoma</taxon>
    </lineage>
</organism>
<name>A0A3L6L9R8_9TRYP</name>
<comment type="caution">
    <text evidence="1">The sequence shown here is derived from an EMBL/GenBank/DDBJ whole genome shotgun (WGS) entry which is preliminary data.</text>
</comment>
<gene>
    <name evidence="1" type="ORF">DPX39_040068500</name>
</gene>